<protein>
    <submittedName>
        <fullName evidence="2">Uncharacterized protein</fullName>
    </submittedName>
</protein>
<feature type="region of interest" description="Disordered" evidence="1">
    <location>
        <begin position="69"/>
        <end position="103"/>
    </location>
</feature>
<evidence type="ECO:0000313" key="3">
    <source>
        <dbReference type="Proteomes" id="UP000053097"/>
    </source>
</evidence>
<feature type="compositionally biased region" description="Polar residues" evidence="1">
    <location>
        <begin position="79"/>
        <end position="88"/>
    </location>
</feature>
<sequence length="103" mass="11913">LTKFYERENVEELQTRAEASGDDIQRHVQRSEAESKSGSGASQRKSFAFYENMKFLQDHVQRRRTFTNISQKKDKENVTTKVPHSNLNLAIHRPTVSTTSTTR</sequence>
<keyword evidence="3" id="KW-1185">Reference proteome</keyword>
<dbReference type="Proteomes" id="UP000053097">
    <property type="component" value="Unassembled WGS sequence"/>
</dbReference>
<gene>
    <name evidence="2" type="ORF">X777_01519</name>
</gene>
<dbReference type="EMBL" id="KK108267">
    <property type="protein sequence ID" value="EZA46806.1"/>
    <property type="molecule type" value="Genomic_DNA"/>
</dbReference>
<evidence type="ECO:0000256" key="1">
    <source>
        <dbReference type="SAM" id="MobiDB-lite"/>
    </source>
</evidence>
<evidence type="ECO:0000313" key="2">
    <source>
        <dbReference type="EMBL" id="EZA46806.1"/>
    </source>
</evidence>
<organism evidence="2 3">
    <name type="scientific">Ooceraea biroi</name>
    <name type="common">Clonal raider ant</name>
    <name type="synonym">Cerapachys biroi</name>
    <dbReference type="NCBI Taxonomy" id="2015173"/>
    <lineage>
        <taxon>Eukaryota</taxon>
        <taxon>Metazoa</taxon>
        <taxon>Ecdysozoa</taxon>
        <taxon>Arthropoda</taxon>
        <taxon>Hexapoda</taxon>
        <taxon>Insecta</taxon>
        <taxon>Pterygota</taxon>
        <taxon>Neoptera</taxon>
        <taxon>Endopterygota</taxon>
        <taxon>Hymenoptera</taxon>
        <taxon>Apocrita</taxon>
        <taxon>Aculeata</taxon>
        <taxon>Formicoidea</taxon>
        <taxon>Formicidae</taxon>
        <taxon>Dorylinae</taxon>
        <taxon>Ooceraea</taxon>
    </lineage>
</organism>
<feature type="compositionally biased region" description="Basic and acidic residues" evidence="1">
    <location>
        <begin position="23"/>
        <end position="35"/>
    </location>
</feature>
<reference evidence="2 3" key="1">
    <citation type="journal article" date="2014" name="Curr. Biol.">
        <title>The genome of the clonal raider ant Cerapachys biroi.</title>
        <authorList>
            <person name="Oxley P.R."/>
            <person name="Ji L."/>
            <person name="Fetter-Pruneda I."/>
            <person name="McKenzie S.K."/>
            <person name="Li C."/>
            <person name="Hu H."/>
            <person name="Zhang G."/>
            <person name="Kronauer D.J."/>
        </authorList>
    </citation>
    <scope>NUCLEOTIDE SEQUENCE [LARGE SCALE GENOMIC DNA]</scope>
</reference>
<name>A0A026VTH8_OOCBI</name>
<accession>A0A026VTH8</accession>
<dbReference type="AlphaFoldDB" id="A0A026VTH8"/>
<feature type="non-terminal residue" evidence="2">
    <location>
        <position position="103"/>
    </location>
</feature>
<feature type="non-terminal residue" evidence="2">
    <location>
        <position position="1"/>
    </location>
</feature>
<proteinExistence type="predicted"/>
<feature type="region of interest" description="Disordered" evidence="1">
    <location>
        <begin position="1"/>
        <end position="45"/>
    </location>
</feature>
<feature type="compositionally biased region" description="Basic and acidic residues" evidence="1">
    <location>
        <begin position="1"/>
        <end position="15"/>
    </location>
</feature>